<accession>A0A914VVM1</accession>
<reference evidence="3" key="1">
    <citation type="submission" date="2022-11" db="UniProtKB">
        <authorList>
            <consortium name="WormBaseParasite"/>
        </authorList>
    </citation>
    <scope>IDENTIFICATION</scope>
</reference>
<proteinExistence type="predicted"/>
<evidence type="ECO:0000313" key="3">
    <source>
        <dbReference type="WBParaSite" id="PSAMB.scaffold2475size22974.g18013.t1"/>
    </source>
</evidence>
<sequence length="152" mass="16451">MYRRHEHPLHGPLRARLRSAVLLVMKHSVMLAARTTFRPSKERAAIIQPPSSQQRRQLDAVQQQQQTAPTDIAAAAAAAAADGVRARKPSTGIDAVARKSSFVGSKVSTLSVRPPSRPDSNRGMAGLERPIWPRLDVPIEFSAVLSSTGEAT</sequence>
<organism evidence="2 3">
    <name type="scientific">Plectus sambesii</name>
    <dbReference type="NCBI Taxonomy" id="2011161"/>
    <lineage>
        <taxon>Eukaryota</taxon>
        <taxon>Metazoa</taxon>
        <taxon>Ecdysozoa</taxon>
        <taxon>Nematoda</taxon>
        <taxon>Chromadorea</taxon>
        <taxon>Plectida</taxon>
        <taxon>Plectina</taxon>
        <taxon>Plectoidea</taxon>
        <taxon>Plectidae</taxon>
        <taxon>Plectus</taxon>
    </lineage>
</organism>
<dbReference type="WBParaSite" id="PSAMB.scaffold2475size22974.g18013.t1">
    <property type="protein sequence ID" value="PSAMB.scaffold2475size22974.g18013.t1"/>
    <property type="gene ID" value="PSAMB.scaffold2475size22974.g18013"/>
</dbReference>
<evidence type="ECO:0000313" key="2">
    <source>
        <dbReference type="Proteomes" id="UP000887566"/>
    </source>
</evidence>
<feature type="region of interest" description="Disordered" evidence="1">
    <location>
        <begin position="41"/>
        <end position="69"/>
    </location>
</feature>
<evidence type="ECO:0000256" key="1">
    <source>
        <dbReference type="SAM" id="MobiDB-lite"/>
    </source>
</evidence>
<name>A0A914VVM1_9BILA</name>
<protein>
    <submittedName>
        <fullName evidence="3">Uncharacterized protein</fullName>
    </submittedName>
</protein>
<dbReference type="AlphaFoldDB" id="A0A914VVM1"/>
<keyword evidence="2" id="KW-1185">Reference proteome</keyword>
<feature type="compositionally biased region" description="Low complexity" evidence="1">
    <location>
        <begin position="53"/>
        <end position="69"/>
    </location>
</feature>
<dbReference type="Proteomes" id="UP000887566">
    <property type="component" value="Unplaced"/>
</dbReference>